<dbReference type="Proteomes" id="UP000619170">
    <property type="component" value="Unassembled WGS sequence"/>
</dbReference>
<gene>
    <name evidence="2" type="ORF">IIQ43_06000</name>
</gene>
<proteinExistence type="predicted"/>
<name>A0ABR9NGP3_9GAMM</name>
<dbReference type="SUPFAM" id="SSF55874">
    <property type="entry name" value="ATPase domain of HSP90 chaperone/DNA topoisomerase II/histidine kinase"/>
    <property type="match status" value="1"/>
</dbReference>
<evidence type="ECO:0000313" key="2">
    <source>
        <dbReference type="EMBL" id="MBE2164086.1"/>
    </source>
</evidence>
<feature type="coiled-coil region" evidence="1">
    <location>
        <begin position="415"/>
        <end position="442"/>
    </location>
</feature>
<reference evidence="3" key="2">
    <citation type="submission" date="2023-07" db="EMBL/GenBank/DDBJ databases">
        <title>Acinetobacter oleivorans assembled AC1583.</title>
        <authorList>
            <person name="Yeo C.C."/>
        </authorList>
    </citation>
    <scope>NUCLEOTIDE SEQUENCE [LARGE SCALE GENOMIC DNA]</scope>
    <source>
        <strain evidence="3">AC1583</strain>
    </source>
</reference>
<comment type="caution">
    <text evidence="2">The sequence shown here is derived from an EMBL/GenBank/DDBJ whole genome shotgun (WGS) entry which is preliminary data.</text>
</comment>
<dbReference type="RefSeq" id="WP_080027547.1">
    <property type="nucleotide sequence ID" value="NZ_JADAZL010000002.1"/>
</dbReference>
<evidence type="ECO:0000313" key="3">
    <source>
        <dbReference type="Proteomes" id="UP000619170"/>
    </source>
</evidence>
<dbReference type="InterPro" id="IPR036890">
    <property type="entry name" value="HATPase_C_sf"/>
</dbReference>
<evidence type="ECO:0000256" key="1">
    <source>
        <dbReference type="SAM" id="Coils"/>
    </source>
</evidence>
<keyword evidence="2" id="KW-0547">Nucleotide-binding</keyword>
<dbReference type="Gene3D" id="3.30.565.10">
    <property type="entry name" value="Histidine kinase-like ATPase, C-terminal domain"/>
    <property type="match status" value="1"/>
</dbReference>
<protein>
    <submittedName>
        <fullName evidence="2">ATP-binding protein</fullName>
    </submittedName>
</protein>
<sequence>MALNTSLQGRLRNTTLPYSQSLMPLFEAVVNSIHAIDEAKNLATGKIEIEIIRKIQNTLNVAIPQEEKFTPIYGFKIIDNGIGFTKNNMMSFETLDSEYKASQGCRGIGRLMWLKAFTNVSVYSEFIDENHNPKLKTFLFNAKNGVYRLEEKNLAVLHENKTIITLEEFIDKYEKRAPKSCINIAESLLEHCLWYFVRENGAPNIFIKDQEDTINLNDLFEQHMYGAASTDSFKIGEVEFELLHIKLKSKTKQSCIAWCAAGRVVKEENITAGKIPGLHGRIQAKGEDFTYCCYLTSKFLDENVRPERIDFNLSNLNDEDLYATGITELKIREVTYSKISTYLNEYLNESKELGKKRVNDFVSKKAPRYRSILKYIPEPLFFVNPEISDKDLDLLLHKQLSEVENNVLAEGHEILNKTINNKNEYETEITKYMEKIDDIKKSDLAGYVCNRKVILDILEKAIQRGPDGKYAREDLIHQLIMPMRKTSEEVLLEHCNLWLIDERLAFHDFLASDKTLNSMPITDNQENKEPDLCALNVYDEPLLVAEGKKLPLATLTIIEIKRPMRNDISSGEDKDPVEQVFGYLKRIRNGNTTTASGRPIPDSKDIPGFCYVICDLTPSMKERCRDVHDLTETEDKLGFFGYKKNINCYIEVISFDRLVNSAKERNRAFFDKLGLPSN</sequence>
<organism evidence="2 3">
    <name type="scientific">Acinetobacter oleivorans</name>
    <dbReference type="NCBI Taxonomy" id="1148157"/>
    <lineage>
        <taxon>Bacteria</taxon>
        <taxon>Pseudomonadati</taxon>
        <taxon>Pseudomonadota</taxon>
        <taxon>Gammaproteobacteria</taxon>
        <taxon>Moraxellales</taxon>
        <taxon>Moraxellaceae</taxon>
        <taxon>Acinetobacter</taxon>
    </lineage>
</organism>
<keyword evidence="3" id="KW-1185">Reference proteome</keyword>
<dbReference type="EMBL" id="JADAZL010000002">
    <property type="protein sequence ID" value="MBE2164086.1"/>
    <property type="molecule type" value="Genomic_DNA"/>
</dbReference>
<keyword evidence="1" id="KW-0175">Coiled coil</keyword>
<dbReference type="GO" id="GO:0005524">
    <property type="term" value="F:ATP binding"/>
    <property type="evidence" value="ECO:0007669"/>
    <property type="project" value="UniProtKB-KW"/>
</dbReference>
<reference evidence="2 3" key="1">
    <citation type="submission" date="2020-10" db="EMBL/GenBank/DDBJ databases">
        <authorList>
            <person name="Mohd Rani F."/>
        </authorList>
    </citation>
    <scope>NUCLEOTIDE SEQUENCE [LARGE SCALE GENOMIC DNA]</scope>
    <source>
        <strain evidence="2 3">AC1583</strain>
    </source>
</reference>
<keyword evidence="2" id="KW-0067">ATP-binding</keyword>
<accession>A0ABR9NGP3</accession>